<dbReference type="Pfam" id="PF13532">
    <property type="entry name" value="2OG-FeII_Oxy_2"/>
    <property type="match status" value="1"/>
</dbReference>
<dbReference type="InterPro" id="IPR037151">
    <property type="entry name" value="AlkB-like_sf"/>
</dbReference>
<comment type="cofactor">
    <cofactor evidence="1">
        <name>Fe(2+)</name>
        <dbReference type="ChEBI" id="CHEBI:29033"/>
    </cofactor>
</comment>
<organism evidence="7 8">
    <name type="scientific">Lepraria finkii</name>
    <dbReference type="NCBI Taxonomy" id="1340010"/>
    <lineage>
        <taxon>Eukaryota</taxon>
        <taxon>Fungi</taxon>
        <taxon>Dikarya</taxon>
        <taxon>Ascomycota</taxon>
        <taxon>Pezizomycotina</taxon>
        <taxon>Lecanoromycetes</taxon>
        <taxon>OSLEUM clade</taxon>
        <taxon>Lecanoromycetidae</taxon>
        <taxon>Lecanorales</taxon>
        <taxon>Lecanorineae</taxon>
        <taxon>Stereocaulaceae</taxon>
        <taxon>Lepraria</taxon>
    </lineage>
</organism>
<dbReference type="InterPro" id="IPR027450">
    <property type="entry name" value="AlkB-like"/>
</dbReference>
<feature type="domain" description="Fe2OG dioxygenase" evidence="6">
    <location>
        <begin position="231"/>
        <end position="360"/>
    </location>
</feature>
<evidence type="ECO:0000256" key="3">
    <source>
        <dbReference type="ARBA" id="ARBA00022964"/>
    </source>
</evidence>
<accession>A0ABR4BP88</accession>
<dbReference type="InterPro" id="IPR005123">
    <property type="entry name" value="Oxoglu/Fe-dep_dioxygenase_dom"/>
</dbReference>
<keyword evidence="8" id="KW-1185">Reference proteome</keyword>
<evidence type="ECO:0000256" key="4">
    <source>
        <dbReference type="ARBA" id="ARBA00023002"/>
    </source>
</evidence>
<evidence type="ECO:0000256" key="1">
    <source>
        <dbReference type="ARBA" id="ARBA00001954"/>
    </source>
</evidence>
<keyword evidence="5" id="KW-0408">Iron</keyword>
<dbReference type="Proteomes" id="UP001590951">
    <property type="component" value="Unassembled WGS sequence"/>
</dbReference>
<evidence type="ECO:0000256" key="5">
    <source>
        <dbReference type="ARBA" id="ARBA00023004"/>
    </source>
</evidence>
<dbReference type="PANTHER" id="PTHR16557">
    <property type="entry name" value="ALKYLATED DNA REPAIR PROTEIN ALKB-RELATED"/>
    <property type="match status" value="1"/>
</dbReference>
<keyword evidence="4" id="KW-0560">Oxidoreductase</keyword>
<gene>
    <name evidence="7" type="ORF">ABVK25_000112</name>
</gene>
<protein>
    <recommendedName>
        <fullName evidence="6">Fe2OG dioxygenase domain-containing protein</fullName>
    </recommendedName>
</protein>
<evidence type="ECO:0000313" key="8">
    <source>
        <dbReference type="Proteomes" id="UP001590951"/>
    </source>
</evidence>
<reference evidence="7 8" key="1">
    <citation type="submission" date="2024-09" db="EMBL/GenBank/DDBJ databases">
        <title>Rethinking Asexuality: The Enigmatic Case of Functional Sexual Genes in Lepraria (Stereocaulaceae).</title>
        <authorList>
            <person name="Doellman M."/>
            <person name="Sun Y."/>
            <person name="Barcenas-Pena A."/>
            <person name="Lumbsch H.T."/>
            <person name="Grewe F."/>
        </authorList>
    </citation>
    <scope>NUCLEOTIDE SEQUENCE [LARGE SCALE GENOMIC DNA]</scope>
    <source>
        <strain evidence="7 8">Grewe 0041</strain>
    </source>
</reference>
<dbReference type="PANTHER" id="PTHR16557:SF2">
    <property type="entry name" value="NUCLEIC ACID DIOXYGENASE ALKBH1"/>
    <property type="match status" value="1"/>
</dbReference>
<sequence length="361" mass="40433">MAQGDTLDARERPPAFIKNVYKFYQKWSKDALTSDAGILDLSLGLNPGNCNMVKKTDKLSRPTVYAACCHLQGGIGLASNLSEADAEVYEAKDIPGLLLIPSLIPGETQRDLLSKLLHRDISDQRHRTNVHLHHRLPYHAAQRSSSLPCEPDGASRALSFFNMCSTSSEIFLPLDDSIHKPFTVSQFLSRKLRWLTLGGQYDWTHKRYPLENPPFPADIAAFIHGLFPEMIAEAAIVNVYRPGDTLSMHRDVSEECERGLVSISLGCDGIFVVGMGSESDGNEKSFVIRLHSGDAVFMTGPSRFAWHGVPQILPGTCPEWLRPWPATVDSDFNHDSKDPYEAWRGWMSNKRINLNVRQMRD</sequence>
<dbReference type="Gene3D" id="2.60.120.590">
    <property type="entry name" value="Alpha-ketoglutarate-dependent dioxygenase AlkB-like"/>
    <property type="match status" value="1"/>
</dbReference>
<evidence type="ECO:0000259" key="6">
    <source>
        <dbReference type="PROSITE" id="PS51471"/>
    </source>
</evidence>
<keyword evidence="3" id="KW-0223">Dioxygenase</keyword>
<dbReference type="PROSITE" id="PS51471">
    <property type="entry name" value="FE2OG_OXY"/>
    <property type="match status" value="1"/>
</dbReference>
<keyword evidence="2" id="KW-0479">Metal-binding</keyword>
<name>A0ABR4BP88_9LECA</name>
<dbReference type="SUPFAM" id="SSF51197">
    <property type="entry name" value="Clavaminate synthase-like"/>
    <property type="match status" value="1"/>
</dbReference>
<evidence type="ECO:0000256" key="2">
    <source>
        <dbReference type="ARBA" id="ARBA00022723"/>
    </source>
</evidence>
<dbReference type="EMBL" id="JBHFEH010000001">
    <property type="protein sequence ID" value="KAL2058821.1"/>
    <property type="molecule type" value="Genomic_DNA"/>
</dbReference>
<comment type="caution">
    <text evidence="7">The sequence shown here is derived from an EMBL/GenBank/DDBJ whole genome shotgun (WGS) entry which is preliminary data.</text>
</comment>
<evidence type="ECO:0000313" key="7">
    <source>
        <dbReference type="EMBL" id="KAL2058821.1"/>
    </source>
</evidence>
<proteinExistence type="predicted"/>
<dbReference type="InterPro" id="IPR004574">
    <property type="entry name" value="Alkb"/>
</dbReference>